<sequence length="104" mass="11546">MGGKKSEWALIKFTCEAKDGKVKLKSQVVNGSYATEKMLVNNVVFLGLRKSNSGVVTYDLKQKKSGSKIFEGNANYKSHENFGLVQVNDISQPIGENFELQLNM</sequence>
<dbReference type="Gene3D" id="2.60.40.1180">
    <property type="entry name" value="Golgi alpha-mannosidase II"/>
    <property type="match status" value="1"/>
</dbReference>
<dbReference type="AlphaFoldDB" id="A0A8T3ASE5"/>
<dbReference type="InterPro" id="IPR013780">
    <property type="entry name" value="Glyco_hydro_b"/>
</dbReference>
<dbReference type="OrthoDB" id="1722653at2759"/>
<dbReference type="SMR" id="A0A8T3ASE5"/>
<gene>
    <name evidence="1" type="ORF">KFK09_019898</name>
</gene>
<organism evidence="1 2">
    <name type="scientific">Dendrobium nobile</name>
    <name type="common">Orchid</name>
    <dbReference type="NCBI Taxonomy" id="94219"/>
    <lineage>
        <taxon>Eukaryota</taxon>
        <taxon>Viridiplantae</taxon>
        <taxon>Streptophyta</taxon>
        <taxon>Embryophyta</taxon>
        <taxon>Tracheophyta</taxon>
        <taxon>Spermatophyta</taxon>
        <taxon>Magnoliopsida</taxon>
        <taxon>Liliopsida</taxon>
        <taxon>Asparagales</taxon>
        <taxon>Orchidaceae</taxon>
        <taxon>Epidendroideae</taxon>
        <taxon>Malaxideae</taxon>
        <taxon>Dendrobiinae</taxon>
        <taxon>Dendrobium</taxon>
    </lineage>
</organism>
<proteinExistence type="predicted"/>
<evidence type="ECO:0000313" key="2">
    <source>
        <dbReference type="Proteomes" id="UP000829196"/>
    </source>
</evidence>
<protein>
    <submittedName>
        <fullName evidence="1">Uncharacterized protein</fullName>
    </submittedName>
</protein>
<keyword evidence="2" id="KW-1185">Reference proteome</keyword>
<dbReference type="EMBL" id="JAGYWB010000014">
    <property type="protein sequence ID" value="KAI0498998.1"/>
    <property type="molecule type" value="Genomic_DNA"/>
</dbReference>
<accession>A0A8T3ASE5</accession>
<dbReference type="Proteomes" id="UP000829196">
    <property type="component" value="Unassembled WGS sequence"/>
</dbReference>
<reference evidence="1" key="1">
    <citation type="journal article" date="2022" name="Front. Genet.">
        <title>Chromosome-Scale Assembly of the Dendrobium nobile Genome Provides Insights Into the Molecular Mechanism of the Biosynthesis of the Medicinal Active Ingredient of Dendrobium.</title>
        <authorList>
            <person name="Xu Q."/>
            <person name="Niu S.-C."/>
            <person name="Li K.-L."/>
            <person name="Zheng P.-J."/>
            <person name="Zhang X.-J."/>
            <person name="Jia Y."/>
            <person name="Liu Y."/>
            <person name="Niu Y.-X."/>
            <person name="Yu L.-H."/>
            <person name="Chen D.-F."/>
            <person name="Zhang G.-Q."/>
        </authorList>
    </citation>
    <scope>NUCLEOTIDE SEQUENCE</scope>
    <source>
        <tissue evidence="1">Leaf</tissue>
    </source>
</reference>
<name>A0A8T3ASE5_DENNO</name>
<evidence type="ECO:0000313" key="1">
    <source>
        <dbReference type="EMBL" id="KAI0498998.1"/>
    </source>
</evidence>
<comment type="caution">
    <text evidence="1">The sequence shown here is derived from an EMBL/GenBank/DDBJ whole genome shotgun (WGS) entry which is preliminary data.</text>
</comment>